<evidence type="ECO:0000256" key="1">
    <source>
        <dbReference type="SAM" id="MobiDB-lite"/>
    </source>
</evidence>
<comment type="caution">
    <text evidence="3">The sequence shown here is derived from an EMBL/GenBank/DDBJ whole genome shotgun (WGS) entry which is preliminary data.</text>
</comment>
<dbReference type="InterPro" id="IPR001932">
    <property type="entry name" value="PPM-type_phosphatase-like_dom"/>
</dbReference>
<sequence length="716" mass="78198">MATKTAIRKPFGKSDGRLTKSWSFKESLRALCRNVASSSVHGTSYHNKPHKDNMQHVHFCARDITRCDVWRALSPRELADEATFPLIPTEKLSNELFASLTGPGSGLLAVSEPNADAFVVRARTDSAFLAIADGVNWGRESMQAARCAIFAVYEYLESRLFGPDCMRAEVHTTRVHIPILLMRGPYLITERIYYRALANNDRDAAQLLFETLSSAQERIVACTTGLTTLCVALVLPVDETNLTFSPCQSPRLSSGTSSSTSINTHSDSGPDQSPSHGQPKIPVKRFALIVVSVGDSQAFLLSKFHGIREVTGWVASTQPDSTAFEGPLSSPIPSSPQTPKRTWTVGGDENSSPGGCRFSSPPERDFRDAGGALGSVHKNGSPELHNLICAVTLCDPGDLVILGTDGLTDNFDPVITRIAMPESPQLDFVDEQGESDTRADSPNRTDHDDSCASGSVHERIALPARSWYTPVALSPPPQVSIWPRPPPPPVIPSTVAGIRTTPSVCQPQSPTSPGPRTDFSLTPDRPVRFVSQLCAPSSSSSVTSSPVDTISACNLNFTNQLELNWSERRRYAGKELERVWHETDANTCSTGQGQASSHDLCEALIRYVLNTTESKRALLQNPEFAQLRAQSSARIKLPSTVCEMTEQELNSRRHWLAEMLKKAPGKLDHATVVTYEVGVYRGDENEVYEETTHGLHIPEKFSTLPKDSEPTDHSIA</sequence>
<organism evidence="3 4">
    <name type="scientific">Fasciolopsis buskii</name>
    <dbReference type="NCBI Taxonomy" id="27845"/>
    <lineage>
        <taxon>Eukaryota</taxon>
        <taxon>Metazoa</taxon>
        <taxon>Spiralia</taxon>
        <taxon>Lophotrochozoa</taxon>
        <taxon>Platyhelminthes</taxon>
        <taxon>Trematoda</taxon>
        <taxon>Digenea</taxon>
        <taxon>Plagiorchiida</taxon>
        <taxon>Echinostomata</taxon>
        <taxon>Echinostomatoidea</taxon>
        <taxon>Fasciolidae</taxon>
        <taxon>Fasciolopsis</taxon>
    </lineage>
</organism>
<keyword evidence="4" id="KW-1185">Reference proteome</keyword>
<feature type="compositionally biased region" description="Basic and acidic residues" evidence="1">
    <location>
        <begin position="435"/>
        <end position="455"/>
    </location>
</feature>
<dbReference type="Gene3D" id="3.60.40.10">
    <property type="entry name" value="PPM-type phosphatase domain"/>
    <property type="match status" value="1"/>
</dbReference>
<dbReference type="AlphaFoldDB" id="A0A8E0VF60"/>
<feature type="region of interest" description="Disordered" evidence="1">
    <location>
        <begin position="246"/>
        <end position="279"/>
    </location>
</feature>
<dbReference type="EMBL" id="LUCM01010866">
    <property type="protein sequence ID" value="KAA0184843.1"/>
    <property type="molecule type" value="Genomic_DNA"/>
</dbReference>
<evidence type="ECO:0000313" key="4">
    <source>
        <dbReference type="Proteomes" id="UP000728185"/>
    </source>
</evidence>
<accession>A0A8E0VF60</accession>
<feature type="region of interest" description="Disordered" evidence="1">
    <location>
        <begin position="422"/>
        <end position="455"/>
    </location>
</feature>
<gene>
    <name evidence="3" type="ORF">FBUS_05822</name>
</gene>
<feature type="domain" description="PPM-type phosphatase" evidence="2">
    <location>
        <begin position="92"/>
        <end position="555"/>
    </location>
</feature>
<dbReference type="OrthoDB" id="2556847at2759"/>
<dbReference type="PANTHER" id="PTHR21586:SF0">
    <property type="entry name" value="PP2C-LIKE DOMAIN-CONTAINING PROTEIN CG9801"/>
    <property type="match status" value="1"/>
</dbReference>
<dbReference type="InterPro" id="IPR036457">
    <property type="entry name" value="PPM-type-like_dom_sf"/>
</dbReference>
<dbReference type="SUPFAM" id="SSF81606">
    <property type="entry name" value="PP2C-like"/>
    <property type="match status" value="1"/>
</dbReference>
<protein>
    <recommendedName>
        <fullName evidence="2">PPM-type phosphatase domain-containing protein</fullName>
    </recommendedName>
</protein>
<evidence type="ECO:0000259" key="2">
    <source>
        <dbReference type="SMART" id="SM00332"/>
    </source>
</evidence>
<feature type="region of interest" description="Disordered" evidence="1">
    <location>
        <begin position="321"/>
        <end position="361"/>
    </location>
</feature>
<dbReference type="InterPro" id="IPR053287">
    <property type="entry name" value="PP2C-like_domain"/>
</dbReference>
<feature type="compositionally biased region" description="Polar residues" evidence="1">
    <location>
        <begin position="331"/>
        <end position="341"/>
    </location>
</feature>
<dbReference type="Proteomes" id="UP000728185">
    <property type="component" value="Unassembled WGS sequence"/>
</dbReference>
<dbReference type="SMART" id="SM00332">
    <property type="entry name" value="PP2Cc"/>
    <property type="match status" value="1"/>
</dbReference>
<reference evidence="3" key="1">
    <citation type="submission" date="2019-05" db="EMBL/GenBank/DDBJ databases">
        <title>Annotation for the trematode Fasciolopsis buski.</title>
        <authorList>
            <person name="Choi Y.-J."/>
        </authorList>
    </citation>
    <scope>NUCLEOTIDE SEQUENCE</scope>
    <source>
        <strain evidence="3">HT</strain>
        <tissue evidence="3">Whole worm</tissue>
    </source>
</reference>
<evidence type="ECO:0000313" key="3">
    <source>
        <dbReference type="EMBL" id="KAA0184843.1"/>
    </source>
</evidence>
<feature type="compositionally biased region" description="Low complexity" evidence="1">
    <location>
        <begin position="249"/>
        <end position="267"/>
    </location>
</feature>
<name>A0A8E0VF60_9TREM</name>
<dbReference type="PANTHER" id="PTHR21586">
    <property type="entry name" value="TIPA"/>
    <property type="match status" value="1"/>
</dbReference>
<proteinExistence type="predicted"/>